<dbReference type="Gene3D" id="3.40.50.720">
    <property type="entry name" value="NAD(P)-binding Rossmann-like Domain"/>
    <property type="match status" value="1"/>
</dbReference>
<dbReference type="InterPro" id="IPR000683">
    <property type="entry name" value="Gfo/Idh/MocA-like_OxRdtase_N"/>
</dbReference>
<dbReference type="PANTHER" id="PTHR43377">
    <property type="entry name" value="BILIVERDIN REDUCTASE A"/>
    <property type="match status" value="1"/>
</dbReference>
<reference evidence="3 4" key="1">
    <citation type="submission" date="2019-05" db="EMBL/GenBank/DDBJ databases">
        <title>We sequenced the genome of Paenibacillus hemerocallicola KCTC 33185 for further insight into its adaptation and study the phylogeny of Paenibacillus.</title>
        <authorList>
            <person name="Narsing Rao M.P."/>
        </authorList>
    </citation>
    <scope>NUCLEOTIDE SEQUENCE [LARGE SCALE GENOMIC DNA]</scope>
    <source>
        <strain evidence="3 4">KCTC 33185</strain>
    </source>
</reference>
<sequence length="339" mass="37303">MTIQHKIIVAGCGGMAQAWVAEAKERHNAEIVAFVDLYEATAQAMAERHQLDVPIFTDLSAALASTDANLVFDVTIPASHKHIVTTALRAGVHVLGEKPMAESLQDAEEIVRTSEQTGKRYAVMQNRRYLKTIRAYRDFVQSGQIGDIGSIHANFFLGPHFGGFRDAMDNPLILDMAIHTFDQARFITGADPVSVYCHGYNPPGSWYKGNASASCIFEMDNGIVFSYNGSWCAQGLGTSWEAEWRVNGSKGSAEWDGINLPVGEAVVEGATEGFQHPLQQLNVPATYQGREMHQGCFDEMFASLEEDRPAETDCRDNIKSMWMVFGAVESARTGEKVML</sequence>
<dbReference type="InterPro" id="IPR051450">
    <property type="entry name" value="Gfo/Idh/MocA_Oxidoreductases"/>
</dbReference>
<dbReference type="GO" id="GO:0000166">
    <property type="term" value="F:nucleotide binding"/>
    <property type="evidence" value="ECO:0007669"/>
    <property type="project" value="InterPro"/>
</dbReference>
<dbReference type="Pfam" id="PF22725">
    <property type="entry name" value="GFO_IDH_MocA_C3"/>
    <property type="match status" value="1"/>
</dbReference>
<feature type="domain" description="GFO/IDH/MocA-like oxidoreductase" evidence="2">
    <location>
        <begin position="134"/>
        <end position="254"/>
    </location>
</feature>
<dbReference type="OrthoDB" id="9800252at2"/>
<dbReference type="Pfam" id="PF01408">
    <property type="entry name" value="GFO_IDH_MocA"/>
    <property type="match status" value="1"/>
</dbReference>
<dbReference type="PANTHER" id="PTHR43377:SF1">
    <property type="entry name" value="BILIVERDIN REDUCTASE A"/>
    <property type="match status" value="1"/>
</dbReference>
<dbReference type="AlphaFoldDB" id="A0A5C4TAP3"/>
<comment type="caution">
    <text evidence="3">The sequence shown here is derived from an EMBL/GenBank/DDBJ whole genome shotgun (WGS) entry which is preliminary data.</text>
</comment>
<evidence type="ECO:0000259" key="2">
    <source>
        <dbReference type="Pfam" id="PF22725"/>
    </source>
</evidence>
<keyword evidence="4" id="KW-1185">Reference proteome</keyword>
<dbReference type="RefSeq" id="WP_139602361.1">
    <property type="nucleotide sequence ID" value="NZ_VDCQ01000013.1"/>
</dbReference>
<organism evidence="3 4">
    <name type="scientific">Paenibacillus hemerocallicola</name>
    <dbReference type="NCBI Taxonomy" id="1172614"/>
    <lineage>
        <taxon>Bacteria</taxon>
        <taxon>Bacillati</taxon>
        <taxon>Bacillota</taxon>
        <taxon>Bacilli</taxon>
        <taxon>Bacillales</taxon>
        <taxon>Paenibacillaceae</taxon>
        <taxon>Paenibacillus</taxon>
    </lineage>
</organism>
<name>A0A5C4TAP3_9BACL</name>
<accession>A0A5C4TAP3</accession>
<dbReference type="SUPFAM" id="SSF55347">
    <property type="entry name" value="Glyceraldehyde-3-phosphate dehydrogenase-like, C-terminal domain"/>
    <property type="match status" value="1"/>
</dbReference>
<protein>
    <submittedName>
        <fullName evidence="3">Gfo/Idh/MocA family oxidoreductase</fullName>
    </submittedName>
</protein>
<dbReference type="InterPro" id="IPR055170">
    <property type="entry name" value="GFO_IDH_MocA-like_dom"/>
</dbReference>
<dbReference type="Gene3D" id="3.30.360.10">
    <property type="entry name" value="Dihydrodipicolinate Reductase, domain 2"/>
    <property type="match status" value="1"/>
</dbReference>
<proteinExistence type="predicted"/>
<evidence type="ECO:0000259" key="1">
    <source>
        <dbReference type="Pfam" id="PF01408"/>
    </source>
</evidence>
<dbReference type="EMBL" id="VDCQ01000013">
    <property type="protein sequence ID" value="TNJ66051.1"/>
    <property type="molecule type" value="Genomic_DNA"/>
</dbReference>
<gene>
    <name evidence="3" type="ORF">FE784_11540</name>
</gene>
<feature type="domain" description="Gfo/Idh/MocA-like oxidoreductase N-terminal" evidence="1">
    <location>
        <begin position="6"/>
        <end position="123"/>
    </location>
</feature>
<dbReference type="InterPro" id="IPR036291">
    <property type="entry name" value="NAD(P)-bd_dom_sf"/>
</dbReference>
<dbReference type="SUPFAM" id="SSF51735">
    <property type="entry name" value="NAD(P)-binding Rossmann-fold domains"/>
    <property type="match status" value="1"/>
</dbReference>
<dbReference type="Proteomes" id="UP000307943">
    <property type="component" value="Unassembled WGS sequence"/>
</dbReference>
<evidence type="ECO:0000313" key="4">
    <source>
        <dbReference type="Proteomes" id="UP000307943"/>
    </source>
</evidence>
<evidence type="ECO:0000313" key="3">
    <source>
        <dbReference type="EMBL" id="TNJ66051.1"/>
    </source>
</evidence>